<dbReference type="EMBL" id="WTYM01000059">
    <property type="protein sequence ID" value="MXO61192.1"/>
    <property type="molecule type" value="Genomic_DNA"/>
</dbReference>
<sequence>MSAEQARARLRADLKDAMRAGRKDEVSLLRSLAAAIDNAEAVPVEGLNDNISPLRASAGMGEVARLDLCDEDIAAIFSREQAERIAAAAMLEKAGQAGPAERLRGEAGLIGRYL</sequence>
<proteinExistence type="predicted"/>
<evidence type="ECO:0000313" key="2">
    <source>
        <dbReference type="Proteomes" id="UP000433652"/>
    </source>
</evidence>
<dbReference type="Proteomes" id="UP000433652">
    <property type="component" value="Unassembled WGS sequence"/>
</dbReference>
<dbReference type="AlphaFoldDB" id="A0A6I4T385"/>
<dbReference type="RefSeq" id="WP_159798032.1">
    <property type="nucleotide sequence ID" value="NZ_WTYM01000059.1"/>
</dbReference>
<reference evidence="1 2" key="1">
    <citation type="submission" date="2019-12" db="EMBL/GenBank/DDBJ databases">
        <title>Genomic-based taxomic classification of the family Erythrobacteraceae.</title>
        <authorList>
            <person name="Xu L."/>
        </authorList>
    </citation>
    <scope>NUCLEOTIDE SEQUENCE [LARGE SCALE GENOMIC DNA]</scope>
    <source>
        <strain evidence="1 2">MCCC 1K01500</strain>
    </source>
</reference>
<gene>
    <name evidence="1" type="ORF">GRI89_16735</name>
</gene>
<dbReference type="OrthoDB" id="8421855at2"/>
<dbReference type="Gene3D" id="1.10.1510.10">
    <property type="entry name" value="Uncharacterised protein YqeY/AIM41 PF09424, N-terminal domain"/>
    <property type="match status" value="1"/>
</dbReference>
<name>A0A6I4T385_9SPHN</name>
<comment type="caution">
    <text evidence="1">The sequence shown here is derived from an EMBL/GenBank/DDBJ whole genome shotgun (WGS) entry which is preliminary data.</text>
</comment>
<keyword evidence="2" id="KW-1185">Reference proteome</keyword>
<evidence type="ECO:0000313" key="1">
    <source>
        <dbReference type="EMBL" id="MXO61192.1"/>
    </source>
</evidence>
<accession>A0A6I4T385</accession>
<organism evidence="1 2">
    <name type="scientific">Croceibacterium salegens</name>
    <dbReference type="NCBI Taxonomy" id="1737568"/>
    <lineage>
        <taxon>Bacteria</taxon>
        <taxon>Pseudomonadati</taxon>
        <taxon>Pseudomonadota</taxon>
        <taxon>Alphaproteobacteria</taxon>
        <taxon>Sphingomonadales</taxon>
        <taxon>Erythrobacteraceae</taxon>
        <taxon>Croceibacterium</taxon>
    </lineage>
</organism>
<dbReference type="InterPro" id="IPR042184">
    <property type="entry name" value="YqeY/Aim41_N"/>
</dbReference>
<evidence type="ECO:0008006" key="3">
    <source>
        <dbReference type="Google" id="ProtNLM"/>
    </source>
</evidence>
<protein>
    <recommendedName>
        <fullName evidence="3">Glutamyl-tRNA amidotransferase</fullName>
    </recommendedName>
</protein>